<dbReference type="RefSeq" id="WP_283346172.1">
    <property type="nucleotide sequence ID" value="NZ_JASHIF010000022.1"/>
</dbReference>
<dbReference type="SMART" id="SM00357">
    <property type="entry name" value="CSP"/>
    <property type="match status" value="1"/>
</dbReference>
<dbReference type="Gene3D" id="2.40.50.140">
    <property type="entry name" value="Nucleic acid-binding proteins"/>
    <property type="match status" value="1"/>
</dbReference>
<feature type="compositionally biased region" description="Basic and acidic residues" evidence="1">
    <location>
        <begin position="22"/>
        <end position="42"/>
    </location>
</feature>
<reference evidence="3 4" key="1">
    <citation type="submission" date="2023-05" db="EMBL/GenBank/DDBJ databases">
        <title>Novel species of genus Flectobacillus isolated from stream in China.</title>
        <authorList>
            <person name="Lu H."/>
        </authorList>
    </citation>
    <scope>NUCLEOTIDE SEQUENCE [LARGE SCALE GENOMIC DNA]</scope>
    <source>
        <strain evidence="3 4">KCTC 42575</strain>
    </source>
</reference>
<gene>
    <name evidence="3" type="ORF">QM524_21540</name>
</gene>
<evidence type="ECO:0000259" key="2">
    <source>
        <dbReference type="PROSITE" id="PS51857"/>
    </source>
</evidence>
<proteinExistence type="predicted"/>
<comment type="caution">
    <text evidence="3">The sequence shown here is derived from an EMBL/GenBank/DDBJ whole genome shotgun (WGS) entry which is preliminary data.</text>
</comment>
<dbReference type="Pfam" id="PF00313">
    <property type="entry name" value="CSD"/>
    <property type="match status" value="1"/>
</dbReference>
<evidence type="ECO:0000313" key="4">
    <source>
        <dbReference type="Proteomes" id="UP001236507"/>
    </source>
</evidence>
<protein>
    <submittedName>
        <fullName evidence="3">Cold shock domain-containing protein</fullName>
    </submittedName>
</protein>
<evidence type="ECO:0000313" key="3">
    <source>
        <dbReference type="EMBL" id="MDI9861819.1"/>
    </source>
</evidence>
<feature type="region of interest" description="Disordered" evidence="1">
    <location>
        <begin position="1"/>
        <end position="84"/>
    </location>
</feature>
<evidence type="ECO:0000256" key="1">
    <source>
        <dbReference type="SAM" id="MobiDB-lite"/>
    </source>
</evidence>
<feature type="domain" description="CSD" evidence="2">
    <location>
        <begin position="86"/>
        <end position="147"/>
    </location>
</feature>
<dbReference type="SUPFAM" id="SSF50249">
    <property type="entry name" value="Nucleic acid-binding proteins"/>
    <property type="match status" value="1"/>
</dbReference>
<organism evidence="3 4">
    <name type="scientific">Flectobacillus roseus</name>
    <dbReference type="NCBI Taxonomy" id="502259"/>
    <lineage>
        <taxon>Bacteria</taxon>
        <taxon>Pseudomonadati</taxon>
        <taxon>Bacteroidota</taxon>
        <taxon>Cytophagia</taxon>
        <taxon>Cytophagales</taxon>
        <taxon>Flectobacillaceae</taxon>
        <taxon>Flectobacillus</taxon>
    </lineage>
</organism>
<dbReference type="InterPro" id="IPR011129">
    <property type="entry name" value="CSD"/>
</dbReference>
<feature type="compositionally biased region" description="Basic and acidic residues" evidence="1">
    <location>
        <begin position="72"/>
        <end position="84"/>
    </location>
</feature>
<keyword evidence="4" id="KW-1185">Reference proteome</keyword>
<dbReference type="InterPro" id="IPR012340">
    <property type="entry name" value="NA-bd_OB-fold"/>
</dbReference>
<sequence>MSSSQITANKKDRESKKRKKRQEKDDKREDRKTNSNKGKDFSEMLAYVDEYGNLTTTPPKPAGSEDNAASGKKSDRYERGPADKTAHQGIVEFFNTQKRFGFIIDSKSKKKIFFHANDLKEPVKEQDQVEFLVEPSSKGPKAVQIAKLAN</sequence>
<dbReference type="Proteomes" id="UP001236507">
    <property type="component" value="Unassembled WGS sequence"/>
</dbReference>
<dbReference type="PROSITE" id="PS51857">
    <property type="entry name" value="CSD_2"/>
    <property type="match status" value="1"/>
</dbReference>
<name>A0ABT6YEF5_9BACT</name>
<accession>A0ABT6YEF5</accession>
<dbReference type="CDD" id="cd04458">
    <property type="entry name" value="CSP_CDS"/>
    <property type="match status" value="1"/>
</dbReference>
<dbReference type="EMBL" id="JASHIF010000022">
    <property type="protein sequence ID" value="MDI9861819.1"/>
    <property type="molecule type" value="Genomic_DNA"/>
</dbReference>
<dbReference type="InterPro" id="IPR002059">
    <property type="entry name" value="CSP_DNA-bd"/>
</dbReference>